<keyword evidence="2" id="KW-1185">Reference proteome</keyword>
<dbReference type="AlphaFoldDB" id="B2VED5"/>
<dbReference type="Proteomes" id="UP000001726">
    <property type="component" value="Chromosome"/>
</dbReference>
<evidence type="ECO:0000313" key="1">
    <source>
        <dbReference type="EMBL" id="CAO96010.1"/>
    </source>
</evidence>
<dbReference type="HOGENOM" id="CLU_2751633_0_0_6"/>
<sequence>MEIVAVLQIISHFIYSKIYEKKDSPFFFLNYSQAIKEYNNKINSSDDKSYFHEEKKYGLFKLTLLETLLI</sequence>
<name>B2VED5_ERWT9</name>
<dbReference type="KEGG" id="eta:ETA_09640"/>
<dbReference type="STRING" id="465817.ETA_09640"/>
<gene>
    <name evidence="1" type="ordered locus">ETA_09640</name>
</gene>
<protein>
    <submittedName>
        <fullName evidence="1">Uncharacterized protein</fullName>
    </submittedName>
</protein>
<organism evidence="1 2">
    <name type="scientific">Erwinia tasmaniensis (strain DSM 17950 / CFBP 7177 / CIP 109463 / NCPPB 4357 / Et1/99)</name>
    <dbReference type="NCBI Taxonomy" id="465817"/>
    <lineage>
        <taxon>Bacteria</taxon>
        <taxon>Pseudomonadati</taxon>
        <taxon>Pseudomonadota</taxon>
        <taxon>Gammaproteobacteria</taxon>
        <taxon>Enterobacterales</taxon>
        <taxon>Erwiniaceae</taxon>
        <taxon>Erwinia</taxon>
    </lineage>
</organism>
<dbReference type="EMBL" id="CU468135">
    <property type="protein sequence ID" value="CAO96010.1"/>
    <property type="molecule type" value="Genomic_DNA"/>
</dbReference>
<proteinExistence type="predicted"/>
<accession>B2VED5</accession>
<evidence type="ECO:0000313" key="2">
    <source>
        <dbReference type="Proteomes" id="UP000001726"/>
    </source>
</evidence>
<reference evidence="1 2" key="1">
    <citation type="journal article" date="2008" name="Environ. Microbiol.">
        <title>The genome of Erwinia tasmaniensis strain Et1/99, a non-pathogenic bacterium in the genus Erwinia.</title>
        <authorList>
            <person name="Kube M."/>
            <person name="Migdoll A.M."/>
            <person name="Mueller I."/>
            <person name="Kuhl H."/>
            <person name="Beck A."/>
            <person name="Reinhardt R."/>
            <person name="Geider K."/>
        </authorList>
    </citation>
    <scope>NUCLEOTIDE SEQUENCE [LARGE SCALE GENOMIC DNA]</scope>
    <source>
        <strain evidence="2">DSM 17950 / CFBP 7177 / CIP 109463 / NCPPB 4357 / Et1/99</strain>
    </source>
</reference>